<dbReference type="PANTHER" id="PTHR12209">
    <property type="entry name" value="NON-SPECIFIC SERINE/THREONINE PROTEIN KINASE"/>
    <property type="match status" value="1"/>
</dbReference>
<dbReference type="EC" id="2.7.11.1" evidence="2"/>
<dbReference type="Proteomes" id="UP000248044">
    <property type="component" value="Chromosome"/>
</dbReference>
<dbReference type="InterPro" id="IPR022495">
    <property type="entry name" value="Bud32"/>
</dbReference>
<evidence type="ECO:0000256" key="11">
    <source>
        <dbReference type="ARBA" id="ARBA00065170"/>
    </source>
</evidence>
<keyword evidence="4" id="KW-0808">Transferase</keyword>
<keyword evidence="14" id="KW-1185">Reference proteome</keyword>
<keyword evidence="6" id="KW-0547">Nucleotide-binding</keyword>
<dbReference type="KEGG" id="abri:DFR85_08025"/>
<evidence type="ECO:0000313" key="13">
    <source>
        <dbReference type="EMBL" id="AWR94551.1"/>
    </source>
</evidence>
<organism evidence="13 14">
    <name type="scientific">Acidianus brierleyi</name>
    <dbReference type="NCBI Taxonomy" id="41673"/>
    <lineage>
        <taxon>Archaea</taxon>
        <taxon>Thermoproteota</taxon>
        <taxon>Thermoprotei</taxon>
        <taxon>Sulfolobales</taxon>
        <taxon>Sulfolobaceae</taxon>
        <taxon>Acidianus</taxon>
    </lineage>
</organism>
<dbReference type="NCBIfam" id="TIGR03724">
    <property type="entry name" value="arch_bud32"/>
    <property type="match status" value="1"/>
</dbReference>
<dbReference type="GO" id="GO:0005829">
    <property type="term" value="C:cytosol"/>
    <property type="evidence" value="ECO:0007669"/>
    <property type="project" value="TreeGrafter"/>
</dbReference>
<keyword evidence="5" id="KW-0819">tRNA processing</keyword>
<dbReference type="InterPro" id="IPR000719">
    <property type="entry name" value="Prot_kinase_dom"/>
</dbReference>
<dbReference type="GO" id="GO:0005524">
    <property type="term" value="F:ATP binding"/>
    <property type="evidence" value="ECO:0007669"/>
    <property type="project" value="UniProtKB-KW"/>
</dbReference>
<evidence type="ECO:0000259" key="12">
    <source>
        <dbReference type="PROSITE" id="PS50011"/>
    </source>
</evidence>
<evidence type="ECO:0000256" key="10">
    <source>
        <dbReference type="ARBA" id="ARBA00048679"/>
    </source>
</evidence>
<dbReference type="GO" id="GO:0008033">
    <property type="term" value="P:tRNA processing"/>
    <property type="evidence" value="ECO:0007669"/>
    <property type="project" value="UniProtKB-KW"/>
</dbReference>
<dbReference type="NCBIfam" id="NF011463">
    <property type="entry name" value="PRK14879.1-4"/>
    <property type="match status" value="1"/>
</dbReference>
<dbReference type="PROSITE" id="PS50011">
    <property type="entry name" value="PROTEIN_KINASE_DOM"/>
    <property type="match status" value="1"/>
</dbReference>
<dbReference type="GeneID" id="36832095"/>
<gene>
    <name evidence="13" type="ORF">DFR85_08025</name>
</gene>
<dbReference type="AlphaFoldDB" id="A0A2U9IEU4"/>
<dbReference type="Gene3D" id="1.10.510.10">
    <property type="entry name" value="Transferase(Phosphotransferase) domain 1"/>
    <property type="match status" value="1"/>
</dbReference>
<dbReference type="PROSITE" id="PS00109">
    <property type="entry name" value="PROTEIN_KINASE_TYR"/>
    <property type="match status" value="1"/>
</dbReference>
<keyword evidence="7 13" id="KW-0418">Kinase</keyword>
<dbReference type="GO" id="GO:0004674">
    <property type="term" value="F:protein serine/threonine kinase activity"/>
    <property type="evidence" value="ECO:0007669"/>
    <property type="project" value="UniProtKB-KW"/>
</dbReference>
<feature type="domain" description="Protein kinase" evidence="12">
    <location>
        <begin position="1"/>
        <end position="217"/>
    </location>
</feature>
<evidence type="ECO:0000313" key="14">
    <source>
        <dbReference type="Proteomes" id="UP000248044"/>
    </source>
</evidence>
<accession>A0A2U9IEU4</accession>
<comment type="catalytic activity">
    <reaction evidence="9">
        <text>L-threonyl-[protein] + ATP = O-phospho-L-threonyl-[protein] + ADP + H(+)</text>
        <dbReference type="Rhea" id="RHEA:46608"/>
        <dbReference type="Rhea" id="RHEA-COMP:11060"/>
        <dbReference type="Rhea" id="RHEA-COMP:11605"/>
        <dbReference type="ChEBI" id="CHEBI:15378"/>
        <dbReference type="ChEBI" id="CHEBI:30013"/>
        <dbReference type="ChEBI" id="CHEBI:30616"/>
        <dbReference type="ChEBI" id="CHEBI:61977"/>
        <dbReference type="ChEBI" id="CHEBI:456216"/>
        <dbReference type="EC" id="2.7.11.1"/>
    </reaction>
</comment>
<dbReference type="PANTHER" id="PTHR12209:SF0">
    <property type="entry name" value="EKC_KEOPS COMPLEX SUBUNIT TP53RK"/>
    <property type="match status" value="1"/>
</dbReference>
<comment type="similarity">
    <text evidence="1">Belongs to the protein kinase superfamily. BUD32 family.</text>
</comment>
<dbReference type="SUPFAM" id="SSF56112">
    <property type="entry name" value="Protein kinase-like (PK-like)"/>
    <property type="match status" value="1"/>
</dbReference>
<evidence type="ECO:0000256" key="2">
    <source>
        <dbReference type="ARBA" id="ARBA00012513"/>
    </source>
</evidence>
<dbReference type="InterPro" id="IPR008266">
    <property type="entry name" value="Tyr_kinase_AS"/>
</dbReference>
<dbReference type="EMBL" id="CP029289">
    <property type="protein sequence ID" value="AWR94551.1"/>
    <property type="molecule type" value="Genomic_DNA"/>
</dbReference>
<sequence length="217" mass="25184">MEKLKILKRGSESIIYEGYFLGVHSIFKKRVSKSYRDSKLDYKINSERTISESRIMYDALKSDVNVPAILFIDIDNFTIIMEYIEGIVVKDLIRNNTENLYDIGYKIGVLTGKLHKASITHGDLTTNNLIINSKNDIFMIDFGLAKRSNDIEDLATDIHVFLRSLESIHPDKKDIIFNGFRNGYSQIVENYMDVLKTVNDIRMRGRYVEERRNKSNN</sequence>
<evidence type="ECO:0000256" key="3">
    <source>
        <dbReference type="ARBA" id="ARBA00022527"/>
    </source>
</evidence>
<evidence type="ECO:0000256" key="4">
    <source>
        <dbReference type="ARBA" id="ARBA00022679"/>
    </source>
</evidence>
<dbReference type="Gene3D" id="3.30.200.20">
    <property type="entry name" value="Phosphorylase Kinase, domain 1"/>
    <property type="match status" value="1"/>
</dbReference>
<keyword evidence="3" id="KW-0723">Serine/threonine-protein kinase</keyword>
<comment type="subunit">
    <text evidence="11">Component of the KEOPS complex that consists of Kae1, Bud32, Cgi121 and Pcc1; the whole complex dimerizes.</text>
</comment>
<reference evidence="13 14" key="1">
    <citation type="submission" date="2018-05" db="EMBL/GenBank/DDBJ databases">
        <title>Complete Genome Sequences of Extremely Thermoacidophilic, Metal-Mobilizing Type-Strain Members of the Archaeal Family Sulfolobaceae: Acidianus brierleyi DSM-1651T, Acidianus sulfidivorans DSM-18786T, Metallosphaera hakonensis DSM-7519T, and Metallosphaera prunae DSM-10039T.</title>
        <authorList>
            <person name="Counts J.A."/>
            <person name="Kelly R.M."/>
        </authorList>
    </citation>
    <scope>NUCLEOTIDE SEQUENCE [LARGE SCALE GENOMIC DNA]</scope>
    <source>
        <strain evidence="13 14">DSM 1651</strain>
    </source>
</reference>
<keyword evidence="8" id="KW-0067">ATP-binding</keyword>
<dbReference type="InterPro" id="IPR011009">
    <property type="entry name" value="Kinase-like_dom_sf"/>
</dbReference>
<dbReference type="GO" id="GO:0000408">
    <property type="term" value="C:EKC/KEOPS complex"/>
    <property type="evidence" value="ECO:0007669"/>
    <property type="project" value="UniProtKB-ARBA"/>
</dbReference>
<evidence type="ECO:0000256" key="6">
    <source>
        <dbReference type="ARBA" id="ARBA00022741"/>
    </source>
</evidence>
<evidence type="ECO:0000256" key="9">
    <source>
        <dbReference type="ARBA" id="ARBA00047899"/>
    </source>
</evidence>
<protein>
    <recommendedName>
        <fullName evidence="2">non-specific serine/threonine protein kinase</fullName>
        <ecNumber evidence="2">2.7.11.1</ecNumber>
    </recommendedName>
</protein>
<evidence type="ECO:0000256" key="8">
    <source>
        <dbReference type="ARBA" id="ARBA00022840"/>
    </source>
</evidence>
<dbReference type="OrthoDB" id="31344at2157"/>
<comment type="catalytic activity">
    <reaction evidence="10">
        <text>L-seryl-[protein] + ATP = O-phospho-L-seryl-[protein] + ADP + H(+)</text>
        <dbReference type="Rhea" id="RHEA:17989"/>
        <dbReference type="Rhea" id="RHEA-COMP:9863"/>
        <dbReference type="Rhea" id="RHEA-COMP:11604"/>
        <dbReference type="ChEBI" id="CHEBI:15378"/>
        <dbReference type="ChEBI" id="CHEBI:29999"/>
        <dbReference type="ChEBI" id="CHEBI:30616"/>
        <dbReference type="ChEBI" id="CHEBI:83421"/>
        <dbReference type="ChEBI" id="CHEBI:456216"/>
        <dbReference type="EC" id="2.7.11.1"/>
    </reaction>
</comment>
<dbReference type="FunFam" id="3.30.200.20:FF:000201">
    <property type="entry name" value="TP53-regulating kinase isoform X1"/>
    <property type="match status" value="1"/>
</dbReference>
<name>A0A2U9IEU4_9CREN</name>
<evidence type="ECO:0000256" key="5">
    <source>
        <dbReference type="ARBA" id="ARBA00022694"/>
    </source>
</evidence>
<evidence type="ECO:0000256" key="1">
    <source>
        <dbReference type="ARBA" id="ARBA00010630"/>
    </source>
</evidence>
<proteinExistence type="inferred from homology"/>
<evidence type="ECO:0000256" key="7">
    <source>
        <dbReference type="ARBA" id="ARBA00022777"/>
    </source>
</evidence>
<dbReference type="Pfam" id="PF00069">
    <property type="entry name" value="Pkinase"/>
    <property type="match status" value="1"/>
</dbReference>
<dbReference type="NCBIfam" id="NF011460">
    <property type="entry name" value="PRK14879.1-1"/>
    <property type="match status" value="1"/>
</dbReference>
<dbReference type="RefSeq" id="WP_110270432.1">
    <property type="nucleotide sequence ID" value="NZ_CP029289.2"/>
</dbReference>